<gene>
    <name evidence="1" type="ORF">KME32_04075</name>
</gene>
<organism evidence="1 2">
    <name type="scientific">Mojavia pulchra JT2-VF2</name>
    <dbReference type="NCBI Taxonomy" id="287848"/>
    <lineage>
        <taxon>Bacteria</taxon>
        <taxon>Bacillati</taxon>
        <taxon>Cyanobacteriota</taxon>
        <taxon>Cyanophyceae</taxon>
        <taxon>Nostocales</taxon>
        <taxon>Nostocaceae</taxon>
    </lineage>
</organism>
<dbReference type="AlphaFoldDB" id="A0A951UFY3"/>
<dbReference type="Proteomes" id="UP000715781">
    <property type="component" value="Unassembled WGS sequence"/>
</dbReference>
<dbReference type="Pfam" id="PF03693">
    <property type="entry name" value="ParD_antitoxin"/>
    <property type="match status" value="1"/>
</dbReference>
<reference evidence="1" key="1">
    <citation type="submission" date="2021-05" db="EMBL/GenBank/DDBJ databases">
        <authorList>
            <person name="Pietrasiak N."/>
            <person name="Ward R."/>
            <person name="Stajich J.E."/>
            <person name="Kurbessoian T."/>
        </authorList>
    </citation>
    <scope>NUCLEOTIDE SEQUENCE</scope>
    <source>
        <strain evidence="1">JT2-VF2</strain>
    </source>
</reference>
<protein>
    <submittedName>
        <fullName evidence="1">Type II toxin-antitoxin system ParD family antitoxin</fullName>
    </submittedName>
</protein>
<evidence type="ECO:0000313" key="2">
    <source>
        <dbReference type="Proteomes" id="UP000715781"/>
    </source>
</evidence>
<comment type="caution">
    <text evidence="1">The sequence shown here is derived from an EMBL/GenBank/DDBJ whole genome shotgun (WGS) entry which is preliminary data.</text>
</comment>
<dbReference type="EMBL" id="JAHHHN010000002">
    <property type="protein sequence ID" value="MBW4560330.1"/>
    <property type="molecule type" value="Genomic_DNA"/>
</dbReference>
<dbReference type="InterPro" id="IPR022789">
    <property type="entry name" value="ParD"/>
</dbReference>
<reference evidence="1" key="2">
    <citation type="journal article" date="2022" name="Microbiol. Resour. Announc.">
        <title>Metagenome Sequencing to Explore Phylogenomics of Terrestrial Cyanobacteria.</title>
        <authorList>
            <person name="Ward R.D."/>
            <person name="Stajich J.E."/>
            <person name="Johansen J.R."/>
            <person name="Huntemann M."/>
            <person name="Clum A."/>
            <person name="Foster B."/>
            <person name="Foster B."/>
            <person name="Roux S."/>
            <person name="Palaniappan K."/>
            <person name="Varghese N."/>
            <person name="Mukherjee S."/>
            <person name="Reddy T.B.K."/>
            <person name="Daum C."/>
            <person name="Copeland A."/>
            <person name="Chen I.A."/>
            <person name="Ivanova N.N."/>
            <person name="Kyrpides N.C."/>
            <person name="Shapiro N."/>
            <person name="Eloe-Fadrosh E.A."/>
            <person name="Pietrasiak N."/>
        </authorList>
    </citation>
    <scope>NUCLEOTIDE SEQUENCE</scope>
    <source>
        <strain evidence="1">JT2-VF2</strain>
    </source>
</reference>
<proteinExistence type="predicted"/>
<name>A0A951UFY3_9NOST</name>
<accession>A0A951UFY3</accession>
<evidence type="ECO:0000313" key="1">
    <source>
        <dbReference type="EMBL" id="MBW4560330.1"/>
    </source>
</evidence>
<dbReference type="Gene3D" id="6.10.10.120">
    <property type="entry name" value="Antitoxin ParD1-like"/>
    <property type="match status" value="1"/>
</dbReference>
<dbReference type="InterPro" id="IPR038296">
    <property type="entry name" value="ParD_sf"/>
</dbReference>
<sequence length="93" mass="10817">MNIKLKPEHEQFIQAQIATGRFTNADEVIDIAFQLLEKLNSDYVQWVEDTQQKVDVAIAEIERGEGLDGETVATQILERFQKAREAERMFEKY</sequence>